<dbReference type="GO" id="GO:0012505">
    <property type="term" value="C:endomembrane system"/>
    <property type="evidence" value="ECO:0007669"/>
    <property type="project" value="UniProtKB-SubCell"/>
</dbReference>
<evidence type="ECO:0000259" key="10">
    <source>
        <dbReference type="Pfam" id="PF25011"/>
    </source>
</evidence>
<dbReference type="GO" id="GO:0016020">
    <property type="term" value="C:membrane"/>
    <property type="evidence" value="ECO:0007669"/>
    <property type="project" value="UniProtKB-SubCell"/>
</dbReference>
<dbReference type="Pfam" id="PF02225">
    <property type="entry name" value="PA"/>
    <property type="match status" value="1"/>
</dbReference>
<evidence type="ECO:0000256" key="4">
    <source>
        <dbReference type="ARBA" id="ARBA00022737"/>
    </source>
</evidence>
<evidence type="ECO:0000256" key="7">
    <source>
        <dbReference type="ARBA" id="ARBA00023180"/>
    </source>
</evidence>
<feature type="domain" description="PA" evidence="9">
    <location>
        <begin position="29"/>
        <end position="120"/>
    </location>
</feature>
<keyword evidence="6" id="KW-0472">Membrane</keyword>
<dbReference type="Pfam" id="PF25011">
    <property type="entry name" value="VSR_TRX"/>
    <property type="match status" value="1"/>
</dbReference>
<evidence type="ECO:0000256" key="8">
    <source>
        <dbReference type="ARBA" id="ARBA00037847"/>
    </source>
</evidence>
<organism evidence="11 12">
    <name type="scientific">Halteria grandinella</name>
    <dbReference type="NCBI Taxonomy" id="5974"/>
    <lineage>
        <taxon>Eukaryota</taxon>
        <taxon>Sar</taxon>
        <taxon>Alveolata</taxon>
        <taxon>Ciliophora</taxon>
        <taxon>Intramacronucleata</taxon>
        <taxon>Spirotrichea</taxon>
        <taxon>Stichotrichia</taxon>
        <taxon>Sporadotrichida</taxon>
        <taxon>Halteriidae</taxon>
        <taxon>Halteria</taxon>
    </lineage>
</organism>
<keyword evidence="3" id="KW-0732">Signal</keyword>
<evidence type="ECO:0000256" key="6">
    <source>
        <dbReference type="ARBA" id="ARBA00023136"/>
    </source>
</evidence>
<name>A0A8J8NMH8_HALGN</name>
<keyword evidence="12" id="KW-1185">Reference proteome</keyword>
<evidence type="ECO:0000256" key="5">
    <source>
        <dbReference type="ARBA" id="ARBA00022989"/>
    </source>
</evidence>
<dbReference type="Gene3D" id="3.50.30.30">
    <property type="match status" value="1"/>
</dbReference>
<dbReference type="InterPro" id="IPR003137">
    <property type="entry name" value="PA_domain"/>
</dbReference>
<keyword evidence="7" id="KW-0325">Glycoprotein</keyword>
<dbReference type="InterPro" id="IPR056858">
    <property type="entry name" value="VSR_TRX"/>
</dbReference>
<proteinExistence type="predicted"/>
<dbReference type="Proteomes" id="UP000785679">
    <property type="component" value="Unassembled WGS sequence"/>
</dbReference>
<sequence length="383" mass="43745">MFEYINYRLPFSYSNFGNIPYGQSFIGRIYYNASNSNGCTKINSIKEVNRESVNPIILVDRGQCSFVTKVRNVERAGGSLAVIIDDTYEKVESITMLNDGIGAGISIPAMLIGKKEGQILKNFLTKQPPEIAATASLYVNFDRENTDKRVKWEMWYTSGNKLSVEFLSGFSKFAQIMKNSTDFEPRLVSWACTHCDKDFLRRECLSNGRYCSISRENPEKMKGRDRLIEDLREKCLYQLLQKGGEAGKWWEYMDYVHQFCDEQVGEKCSELAHNNLSLSFNETMQCVNDSFNQISGGFPNMEIDDNKILIEEASKWKEYGSGYWPAITINERIYHGDMNPEQAFAAICAAFTVEPDYCRNFREELGSNQPHYSSAGAKILDKP</sequence>
<evidence type="ECO:0000259" key="9">
    <source>
        <dbReference type="Pfam" id="PF02225"/>
    </source>
</evidence>
<gene>
    <name evidence="11" type="ORF">FGO68_gene10975</name>
</gene>
<comment type="caution">
    <text evidence="11">The sequence shown here is derived from an EMBL/GenBank/DDBJ whole genome shotgun (WGS) entry which is preliminary data.</text>
</comment>
<evidence type="ECO:0000256" key="3">
    <source>
        <dbReference type="ARBA" id="ARBA00022729"/>
    </source>
</evidence>
<dbReference type="EMBL" id="RRYP01010549">
    <property type="protein sequence ID" value="TNV78307.1"/>
    <property type="molecule type" value="Genomic_DNA"/>
</dbReference>
<evidence type="ECO:0008006" key="13">
    <source>
        <dbReference type="Google" id="ProtNLM"/>
    </source>
</evidence>
<protein>
    <recommendedName>
        <fullName evidence="13">PA domain-containing protein</fullName>
    </recommendedName>
</protein>
<dbReference type="OrthoDB" id="10045365at2759"/>
<evidence type="ECO:0000313" key="11">
    <source>
        <dbReference type="EMBL" id="TNV78307.1"/>
    </source>
</evidence>
<keyword evidence="2" id="KW-0812">Transmembrane</keyword>
<reference evidence="11" key="1">
    <citation type="submission" date="2019-06" db="EMBL/GenBank/DDBJ databases">
        <authorList>
            <person name="Zheng W."/>
        </authorList>
    </citation>
    <scope>NUCLEOTIDE SEQUENCE</scope>
    <source>
        <strain evidence="11">QDHG01</strain>
    </source>
</reference>
<dbReference type="PANTHER" id="PTHR22702:SF1">
    <property type="entry name" value="PROTEASE-ASSOCIATED DOMAIN-CONTAINING PROTEIN 1"/>
    <property type="match status" value="1"/>
</dbReference>
<accession>A0A8J8NMH8</accession>
<dbReference type="AlphaFoldDB" id="A0A8J8NMH8"/>
<evidence type="ECO:0000256" key="2">
    <source>
        <dbReference type="ARBA" id="ARBA00022692"/>
    </source>
</evidence>
<dbReference type="PANTHER" id="PTHR22702">
    <property type="entry name" value="PROTEASE-ASSOCIATED DOMAIN-CONTAINING PROTEIN"/>
    <property type="match status" value="1"/>
</dbReference>
<evidence type="ECO:0000313" key="12">
    <source>
        <dbReference type="Proteomes" id="UP000785679"/>
    </source>
</evidence>
<comment type="subcellular location">
    <subcellularLocation>
        <location evidence="8">Endomembrane system</location>
        <topology evidence="8">Single-pass membrane protein</topology>
    </subcellularLocation>
    <subcellularLocation>
        <location evidence="1">Membrane</location>
        <topology evidence="1">Single-pass type I membrane protein</topology>
    </subcellularLocation>
</comment>
<keyword evidence="5" id="KW-1133">Transmembrane helix</keyword>
<feature type="domain" description="Vacuolar sorting receptor thioredoxin-like" evidence="10">
    <location>
        <begin position="150"/>
        <end position="348"/>
    </location>
</feature>
<keyword evidence="4" id="KW-0677">Repeat</keyword>
<evidence type="ECO:0000256" key="1">
    <source>
        <dbReference type="ARBA" id="ARBA00004479"/>
    </source>
</evidence>